<dbReference type="PANTHER" id="PTHR47186">
    <property type="entry name" value="LEUCINE-RICH REPEAT-CONTAINING PROTEIN 57"/>
    <property type="match status" value="1"/>
</dbReference>
<evidence type="ECO:0000259" key="1">
    <source>
        <dbReference type="Pfam" id="PF25019"/>
    </source>
</evidence>
<name>A0AA35YP92_LACSI</name>
<dbReference type="AlphaFoldDB" id="A0AA35YP92"/>
<protein>
    <recommendedName>
        <fullName evidence="1">R13L1/DRL21-like LRR repeat region domain-containing protein</fullName>
    </recommendedName>
</protein>
<evidence type="ECO:0000313" key="2">
    <source>
        <dbReference type="EMBL" id="CAI9277650.1"/>
    </source>
</evidence>
<sequence length="333" mass="37493">MRFSELELNWGFEFNSLRMETHEKEVLNELKPHNNPLKKLELVSYRGIEFSNWVGDPSFHRLTKVSIDGCEECTSLPRIGQLPSPRKLIIGRMSKVKVVGLKLLGTGLTFPSLKILRFDSMSGWEEWSTNSGAFPCLQELHIEDCPNLVRVSLEALPSLRVLKLIKCDHGLLKSLVDAASSITKFKIDDISGLTDELWRGVIGCLGAVEYVSIKRCNDIRYLWESEAGANEMRSFGELLHLLPSSLTDFGIDGFEKLESVSSGLQHLTSLQRLIIQNCPKTTDLPEKLLPSLLIMWISGCPNLKQKISRGGIYWPQVSLIPCFRIDGILPNEI</sequence>
<dbReference type="Pfam" id="PF25019">
    <property type="entry name" value="LRR_R13L1-DRL21"/>
    <property type="match status" value="1"/>
</dbReference>
<gene>
    <name evidence="2" type="ORF">LSALG_LOCUS17564</name>
</gene>
<reference evidence="2" key="1">
    <citation type="submission" date="2023-04" db="EMBL/GenBank/DDBJ databases">
        <authorList>
            <person name="Vijverberg K."/>
            <person name="Xiong W."/>
            <person name="Schranz E."/>
        </authorList>
    </citation>
    <scope>NUCLEOTIDE SEQUENCE</scope>
</reference>
<dbReference type="InterPro" id="IPR032675">
    <property type="entry name" value="LRR_dom_sf"/>
</dbReference>
<evidence type="ECO:0000313" key="3">
    <source>
        <dbReference type="Proteomes" id="UP001177003"/>
    </source>
</evidence>
<organism evidence="2 3">
    <name type="scientific">Lactuca saligna</name>
    <name type="common">Willowleaf lettuce</name>
    <dbReference type="NCBI Taxonomy" id="75948"/>
    <lineage>
        <taxon>Eukaryota</taxon>
        <taxon>Viridiplantae</taxon>
        <taxon>Streptophyta</taxon>
        <taxon>Embryophyta</taxon>
        <taxon>Tracheophyta</taxon>
        <taxon>Spermatophyta</taxon>
        <taxon>Magnoliopsida</taxon>
        <taxon>eudicotyledons</taxon>
        <taxon>Gunneridae</taxon>
        <taxon>Pentapetalae</taxon>
        <taxon>asterids</taxon>
        <taxon>campanulids</taxon>
        <taxon>Asterales</taxon>
        <taxon>Asteraceae</taxon>
        <taxon>Cichorioideae</taxon>
        <taxon>Cichorieae</taxon>
        <taxon>Lactucinae</taxon>
        <taxon>Lactuca</taxon>
    </lineage>
</organism>
<dbReference type="EMBL" id="OX465079">
    <property type="protein sequence ID" value="CAI9277650.1"/>
    <property type="molecule type" value="Genomic_DNA"/>
</dbReference>
<dbReference type="InterPro" id="IPR056789">
    <property type="entry name" value="LRR_R13L1-DRL21"/>
</dbReference>
<accession>A0AA35YP92</accession>
<proteinExistence type="predicted"/>
<dbReference type="PANTHER" id="PTHR47186:SF33">
    <property type="entry name" value="NB-ARC DOMAIN-CONTAINING PROTEIN"/>
    <property type="match status" value="1"/>
</dbReference>
<feature type="domain" description="R13L1/DRL21-like LRR repeat region" evidence="1">
    <location>
        <begin position="3"/>
        <end position="93"/>
    </location>
</feature>
<dbReference type="Proteomes" id="UP001177003">
    <property type="component" value="Chromosome 3"/>
</dbReference>
<keyword evidence="3" id="KW-1185">Reference proteome</keyword>
<dbReference type="SUPFAM" id="SSF52058">
    <property type="entry name" value="L domain-like"/>
    <property type="match status" value="1"/>
</dbReference>
<dbReference type="Gene3D" id="3.80.10.10">
    <property type="entry name" value="Ribonuclease Inhibitor"/>
    <property type="match status" value="2"/>
</dbReference>